<proteinExistence type="predicted"/>
<accession>A0AAX2J3Z9</accession>
<gene>
    <name evidence="1" type="ORF">NCTC10529_01341</name>
</gene>
<protein>
    <submittedName>
        <fullName evidence="1">Monoamine oxidase</fullName>
    </submittedName>
</protein>
<sequence length="544" mass="60659">MNRREFLLQSALWTTVASASWLGYRYLNRLPTVSLDKVGLPLAHALRDAQLPLAPAHEHDCDVLILGSGAAALSAAWYLAKNDQPNFLIAEGFDRNGNNAAYAFSSSLHAPTGAHYLPQPSAESSFVREMLADLAMIQGYDAAGNPVYHETDLVHAPDERVWVNGTWQDGLLPQRDADSVRFFQFIQQISHAVGTDGRKAFAMPVALSSQDEQWRKLDTLTFADWLKQQAYQSPNLLWYLDYCCRDDYGQGIAQVSAFAGLHYFAARGNENAAVLTWASGLNHLSEKIRQFIGLQELPQFPNTQQWAFKQPASVPAVALRIQERDDVVEVTLRHTQSGDTRLVRAKKVICAMPLMVAKRVVQNAERYGFSAHNPLLESAPWLVSQFVLHQFPNEPAKTELAWDNVVQHSRGLGYVVATHQAIRVAKPTQTIFTAYAALNHDTPANVRHALLAAEPRDLLDIAAQDLLTVYGGKRFWQHVSHVHITARAHAMAVPQVGYLSQPLYHALRQHRSRLLFAHSDMSGYSVFEEAAYWGVQAALAVLDK</sequence>
<dbReference type="InterPro" id="IPR036188">
    <property type="entry name" value="FAD/NAD-bd_sf"/>
</dbReference>
<evidence type="ECO:0000313" key="2">
    <source>
        <dbReference type="Proteomes" id="UP000248598"/>
    </source>
</evidence>
<reference evidence="1 2" key="1">
    <citation type="submission" date="2018-06" db="EMBL/GenBank/DDBJ databases">
        <authorList>
            <consortium name="Pathogen Informatics"/>
            <person name="Doyle S."/>
        </authorList>
    </citation>
    <scope>NUCLEOTIDE SEQUENCE [LARGE SCALE GENOMIC DNA]</scope>
    <source>
        <strain evidence="1 2">NCTC10529</strain>
    </source>
</reference>
<name>A0AAX2J3Z9_KINKI</name>
<dbReference type="Gene3D" id="3.50.50.60">
    <property type="entry name" value="FAD/NAD(P)-binding domain"/>
    <property type="match status" value="1"/>
</dbReference>
<organism evidence="1 2">
    <name type="scientific">Kingella kingae</name>
    <dbReference type="NCBI Taxonomy" id="504"/>
    <lineage>
        <taxon>Bacteria</taxon>
        <taxon>Pseudomonadati</taxon>
        <taxon>Pseudomonadota</taxon>
        <taxon>Betaproteobacteria</taxon>
        <taxon>Neisseriales</taxon>
        <taxon>Neisseriaceae</taxon>
        <taxon>Kingella</taxon>
    </lineage>
</organism>
<dbReference type="RefSeq" id="WP_003786120.1">
    <property type="nucleotide sequence ID" value="NZ_CP091518.1"/>
</dbReference>
<dbReference type="SUPFAM" id="SSF51905">
    <property type="entry name" value="FAD/NAD(P)-binding domain"/>
    <property type="match status" value="1"/>
</dbReference>
<dbReference type="Proteomes" id="UP000248598">
    <property type="component" value="Chromosome 1"/>
</dbReference>
<evidence type="ECO:0000313" key="1">
    <source>
        <dbReference type="EMBL" id="SQH25146.1"/>
    </source>
</evidence>
<dbReference type="GeneID" id="93262624"/>
<dbReference type="Pfam" id="PF13450">
    <property type="entry name" value="NAD_binding_8"/>
    <property type="match status" value="1"/>
</dbReference>
<dbReference type="AlphaFoldDB" id="A0AAX2J3Z9"/>
<dbReference type="EMBL" id="LS483426">
    <property type="protein sequence ID" value="SQH25146.1"/>
    <property type="molecule type" value="Genomic_DNA"/>
</dbReference>